<name>A0ABD1KPB6_9TELE</name>
<evidence type="ECO:0000256" key="3">
    <source>
        <dbReference type="ARBA" id="ARBA00022692"/>
    </source>
</evidence>
<keyword evidence="11" id="KW-1071">Ligand-gated ion channel</keyword>
<evidence type="ECO:0000256" key="11">
    <source>
        <dbReference type="ARBA" id="ARBA00023286"/>
    </source>
</evidence>
<dbReference type="GO" id="GO:0016020">
    <property type="term" value="C:membrane"/>
    <property type="evidence" value="ECO:0007669"/>
    <property type="project" value="UniProtKB-SubCell"/>
</dbReference>
<evidence type="ECO:0000256" key="9">
    <source>
        <dbReference type="ARBA" id="ARBA00023170"/>
    </source>
</evidence>
<proteinExistence type="predicted"/>
<dbReference type="SUPFAM" id="SSF53850">
    <property type="entry name" value="Periplasmic binding protein-like II"/>
    <property type="match status" value="1"/>
</dbReference>
<evidence type="ECO:0000256" key="7">
    <source>
        <dbReference type="ARBA" id="ARBA00023065"/>
    </source>
</evidence>
<keyword evidence="5" id="KW-0862">Zinc</keyword>
<evidence type="ECO:0000256" key="1">
    <source>
        <dbReference type="ARBA" id="ARBA00004141"/>
    </source>
</evidence>
<evidence type="ECO:0000313" key="14">
    <source>
        <dbReference type="EMBL" id="KAL2100991.1"/>
    </source>
</evidence>
<dbReference type="InterPro" id="IPR019594">
    <property type="entry name" value="Glu/Gly-bd"/>
</dbReference>
<evidence type="ECO:0000259" key="13">
    <source>
        <dbReference type="SMART" id="SM00918"/>
    </source>
</evidence>
<comment type="caution">
    <text evidence="14">The sequence shown here is derived from an EMBL/GenBank/DDBJ whole genome shotgun (WGS) entry which is preliminary data.</text>
</comment>
<evidence type="ECO:0000256" key="12">
    <source>
        <dbReference type="ARBA" id="ARBA00023303"/>
    </source>
</evidence>
<keyword evidence="8" id="KW-0472">Membrane</keyword>
<evidence type="ECO:0000256" key="10">
    <source>
        <dbReference type="ARBA" id="ARBA00023180"/>
    </source>
</evidence>
<sequence length="155" mass="16899">MYGRVRQASSAADDAPAATLGVFHSPLATPVLHALHLPLSSTSTSTTTSSVSTSLLNQTGDSGIYIKRCCKGFCIDILKKIAKSVKFTYDLYLVTNGKHGKKVNGTWNGMVGEDSEMCRVVMMYELRKCYTLGINEDHRPADSRPNRVQQVSLGI</sequence>
<feature type="domain" description="Ionotropic glutamate receptor L-glutamate and glycine-binding" evidence="13">
    <location>
        <begin position="62"/>
        <end position="114"/>
    </location>
</feature>
<keyword evidence="6" id="KW-1133">Transmembrane helix</keyword>
<keyword evidence="15" id="KW-1185">Reference proteome</keyword>
<gene>
    <name evidence="14" type="ORF">ACEWY4_002752</name>
</gene>
<comment type="subcellular location">
    <subcellularLocation>
        <location evidence="1">Membrane</location>
        <topology evidence="1">Multi-pass membrane protein</topology>
    </subcellularLocation>
</comment>
<evidence type="ECO:0000256" key="5">
    <source>
        <dbReference type="ARBA" id="ARBA00022833"/>
    </source>
</evidence>
<dbReference type="Pfam" id="PF10613">
    <property type="entry name" value="Lig_chan-Glu_bd"/>
    <property type="match status" value="1"/>
</dbReference>
<evidence type="ECO:0000256" key="6">
    <source>
        <dbReference type="ARBA" id="ARBA00022989"/>
    </source>
</evidence>
<dbReference type="Gene3D" id="3.40.190.10">
    <property type="entry name" value="Periplasmic binding protein-like II"/>
    <property type="match status" value="1"/>
</dbReference>
<dbReference type="EMBL" id="JBHFQA010000003">
    <property type="protein sequence ID" value="KAL2100991.1"/>
    <property type="molecule type" value="Genomic_DNA"/>
</dbReference>
<keyword evidence="4" id="KW-0479">Metal-binding</keyword>
<protein>
    <recommendedName>
        <fullName evidence="13">Ionotropic glutamate receptor L-glutamate and glycine-binding domain-containing protein</fullName>
    </recommendedName>
</protein>
<dbReference type="GO" id="GO:0034220">
    <property type="term" value="P:monoatomic ion transmembrane transport"/>
    <property type="evidence" value="ECO:0007669"/>
    <property type="project" value="UniProtKB-KW"/>
</dbReference>
<evidence type="ECO:0000256" key="2">
    <source>
        <dbReference type="ARBA" id="ARBA00022448"/>
    </source>
</evidence>
<dbReference type="AlphaFoldDB" id="A0ABD1KPB6"/>
<accession>A0ABD1KPB6</accession>
<evidence type="ECO:0000256" key="4">
    <source>
        <dbReference type="ARBA" id="ARBA00022723"/>
    </source>
</evidence>
<keyword evidence="12" id="KW-0407">Ion channel</keyword>
<dbReference type="SMART" id="SM00918">
    <property type="entry name" value="Lig_chan-Glu_bd"/>
    <property type="match status" value="1"/>
</dbReference>
<dbReference type="GO" id="GO:0046872">
    <property type="term" value="F:metal ion binding"/>
    <property type="evidence" value="ECO:0007669"/>
    <property type="project" value="UniProtKB-KW"/>
</dbReference>
<evidence type="ECO:0000313" key="15">
    <source>
        <dbReference type="Proteomes" id="UP001591681"/>
    </source>
</evidence>
<reference evidence="14 15" key="1">
    <citation type="submission" date="2024-09" db="EMBL/GenBank/DDBJ databases">
        <title>A chromosome-level genome assembly of Gray's grenadier anchovy, Coilia grayii.</title>
        <authorList>
            <person name="Fu Z."/>
        </authorList>
    </citation>
    <scope>NUCLEOTIDE SEQUENCE [LARGE SCALE GENOMIC DNA]</scope>
    <source>
        <strain evidence="14">G4</strain>
        <tissue evidence="14">Muscle</tissue>
    </source>
</reference>
<keyword evidence="9" id="KW-0675">Receptor</keyword>
<keyword evidence="7" id="KW-0406">Ion transport</keyword>
<keyword evidence="2" id="KW-0813">Transport</keyword>
<organism evidence="14 15">
    <name type="scientific">Coilia grayii</name>
    <name type="common">Gray's grenadier anchovy</name>
    <dbReference type="NCBI Taxonomy" id="363190"/>
    <lineage>
        <taxon>Eukaryota</taxon>
        <taxon>Metazoa</taxon>
        <taxon>Chordata</taxon>
        <taxon>Craniata</taxon>
        <taxon>Vertebrata</taxon>
        <taxon>Euteleostomi</taxon>
        <taxon>Actinopterygii</taxon>
        <taxon>Neopterygii</taxon>
        <taxon>Teleostei</taxon>
        <taxon>Clupei</taxon>
        <taxon>Clupeiformes</taxon>
        <taxon>Clupeoidei</taxon>
        <taxon>Engraulidae</taxon>
        <taxon>Coilinae</taxon>
        <taxon>Coilia</taxon>
    </lineage>
</organism>
<dbReference type="Proteomes" id="UP001591681">
    <property type="component" value="Unassembled WGS sequence"/>
</dbReference>
<keyword evidence="3" id="KW-0812">Transmembrane</keyword>
<dbReference type="FunFam" id="3.40.190.10:FF:000009">
    <property type="entry name" value="Putative glutamate receptor ionotropic NMDA 2B"/>
    <property type="match status" value="1"/>
</dbReference>
<keyword evidence="10" id="KW-0325">Glycoprotein</keyword>
<evidence type="ECO:0000256" key="8">
    <source>
        <dbReference type="ARBA" id="ARBA00023136"/>
    </source>
</evidence>